<proteinExistence type="predicted"/>
<keyword evidence="1" id="KW-1185">Reference proteome</keyword>
<dbReference type="AlphaFoldDB" id="A0A1I7WIV6"/>
<protein>
    <submittedName>
        <fullName evidence="2">Phosphoserine phosphatase</fullName>
    </submittedName>
</protein>
<name>A0A1I7WIV6_HETBA</name>
<accession>A0A1I7WIV6</accession>
<evidence type="ECO:0000313" key="1">
    <source>
        <dbReference type="Proteomes" id="UP000095283"/>
    </source>
</evidence>
<dbReference type="Proteomes" id="UP000095283">
    <property type="component" value="Unplaced"/>
</dbReference>
<reference evidence="2" key="1">
    <citation type="submission" date="2016-11" db="UniProtKB">
        <authorList>
            <consortium name="WormBaseParasite"/>
        </authorList>
    </citation>
    <scope>IDENTIFICATION</scope>
</reference>
<dbReference type="WBParaSite" id="Hba_04947">
    <property type="protein sequence ID" value="Hba_04947"/>
    <property type="gene ID" value="Hba_04947"/>
</dbReference>
<evidence type="ECO:0000313" key="2">
    <source>
        <dbReference type="WBParaSite" id="Hba_04947"/>
    </source>
</evidence>
<organism evidence="1 2">
    <name type="scientific">Heterorhabditis bacteriophora</name>
    <name type="common">Entomopathogenic nematode worm</name>
    <dbReference type="NCBI Taxonomy" id="37862"/>
    <lineage>
        <taxon>Eukaryota</taxon>
        <taxon>Metazoa</taxon>
        <taxon>Ecdysozoa</taxon>
        <taxon>Nematoda</taxon>
        <taxon>Chromadorea</taxon>
        <taxon>Rhabditida</taxon>
        <taxon>Rhabditina</taxon>
        <taxon>Rhabditomorpha</taxon>
        <taxon>Strongyloidea</taxon>
        <taxon>Heterorhabditidae</taxon>
        <taxon>Heterorhabditis</taxon>
    </lineage>
</organism>
<sequence length="95" mass="10329">MITSSGGDLPKLGLCLGLKEAEISVYENGLQEQWLATQALLMDSSLDCEGAKTRGCYSICNDVNFGYCIGDKSSDMRAAISLKITKIVIRQDSFK</sequence>